<dbReference type="RefSeq" id="WP_379787357.1">
    <property type="nucleotide sequence ID" value="NZ_JBHSHL010000007.1"/>
</dbReference>
<dbReference type="InterPro" id="IPR016305">
    <property type="entry name" value="Mannose-6-P_Isomerase"/>
</dbReference>
<feature type="region of interest" description="Disordered" evidence="5">
    <location>
        <begin position="1"/>
        <end position="22"/>
    </location>
</feature>
<evidence type="ECO:0000256" key="3">
    <source>
        <dbReference type="ARBA" id="ARBA00029741"/>
    </source>
</evidence>
<dbReference type="CDD" id="cd07010">
    <property type="entry name" value="cupin_PMI_type_I_N_bac"/>
    <property type="match status" value="1"/>
</dbReference>
<evidence type="ECO:0000256" key="5">
    <source>
        <dbReference type="SAM" id="MobiDB-lite"/>
    </source>
</evidence>
<keyword evidence="9" id="KW-1185">Reference proteome</keyword>
<dbReference type="InterPro" id="IPR011051">
    <property type="entry name" value="RmlC_Cupin_sf"/>
</dbReference>
<dbReference type="Pfam" id="PF21621">
    <property type="entry name" value="MPI_cupin_dom"/>
    <property type="match status" value="1"/>
</dbReference>
<sequence>MINKNSNWKNRNPDTSSSKNEPFLLKPAYKDYLWGGRRLNDDFSKGIEAYPLAETWECSTHPDGLSTVDSGRYRGRTLLEVLKENPSFLGSDVQTGGELPVLIKLIDAAKDLSVQVHPDDEYAYRHENGSKGKTEMWYVLDAKKDSKLIYGFHSEVTKEQIRKSIENKRIEKYLQKKRIEKDDVFFIKAGTVHAIGAGSLIAEIQQSSNLTYRLYDYNRVDKDGRLRELHIEKALDVANMAEQKEPVQPMRVLKYRRGCASELLCRCKYFQVERLLINTERNRQMAEFQSGPDSFQVFLCIDGCGVLIFGQERYIHFFKGDCIFVPASSVPMKIHGNLQMLKVSC</sequence>
<accession>A0ABV9QJD5</accession>
<dbReference type="CDD" id="cd02208">
    <property type="entry name" value="cupin_RmlC-like"/>
    <property type="match status" value="1"/>
</dbReference>
<feature type="domain" description="Phosphomannose isomerase type I catalytic" evidence="6">
    <location>
        <begin position="24"/>
        <end position="123"/>
    </location>
</feature>
<evidence type="ECO:0000256" key="2">
    <source>
        <dbReference type="ARBA" id="ARBA00022833"/>
    </source>
</evidence>
<dbReference type="PRINTS" id="PR00714">
    <property type="entry name" value="MAN6PISMRASE"/>
</dbReference>
<evidence type="ECO:0000256" key="1">
    <source>
        <dbReference type="ARBA" id="ARBA00022723"/>
    </source>
</evidence>
<dbReference type="GO" id="GO:0016853">
    <property type="term" value="F:isomerase activity"/>
    <property type="evidence" value="ECO:0007669"/>
    <property type="project" value="UniProtKB-KW"/>
</dbReference>
<protein>
    <recommendedName>
        <fullName evidence="3">Phosphohexomutase</fullName>
    </recommendedName>
    <alternativeName>
        <fullName evidence="4">Phosphomannose isomerase</fullName>
    </alternativeName>
</protein>
<name>A0ABV9QJD5_9FIRM</name>
<dbReference type="InterPro" id="IPR051804">
    <property type="entry name" value="Carb_Metab_Reg_Kinase/Isom"/>
</dbReference>
<feature type="compositionally biased region" description="Polar residues" evidence="5">
    <location>
        <begin position="1"/>
        <end position="20"/>
    </location>
</feature>
<dbReference type="InterPro" id="IPR014710">
    <property type="entry name" value="RmlC-like_jellyroll"/>
</dbReference>
<evidence type="ECO:0000313" key="9">
    <source>
        <dbReference type="Proteomes" id="UP001595916"/>
    </source>
</evidence>
<reference evidence="9" key="1">
    <citation type="journal article" date="2019" name="Int. J. Syst. Evol. Microbiol.">
        <title>The Global Catalogue of Microorganisms (GCM) 10K type strain sequencing project: providing services to taxonomists for standard genome sequencing and annotation.</title>
        <authorList>
            <consortium name="The Broad Institute Genomics Platform"/>
            <consortium name="The Broad Institute Genome Sequencing Center for Infectious Disease"/>
            <person name="Wu L."/>
            <person name="Ma J."/>
        </authorList>
    </citation>
    <scope>NUCLEOTIDE SEQUENCE [LARGE SCALE GENOMIC DNA]</scope>
    <source>
        <strain evidence="9">CCUG 46385</strain>
    </source>
</reference>
<dbReference type="InterPro" id="IPR046457">
    <property type="entry name" value="PMI_typeI_cat"/>
</dbReference>
<proteinExistence type="predicted"/>
<dbReference type="Gene3D" id="2.60.120.10">
    <property type="entry name" value="Jelly Rolls"/>
    <property type="match status" value="2"/>
</dbReference>
<gene>
    <name evidence="8" type="ORF">ACFO4R_02220</name>
</gene>
<dbReference type="PANTHER" id="PTHR42742:SF3">
    <property type="entry name" value="FRUCTOKINASE"/>
    <property type="match status" value="1"/>
</dbReference>
<comment type="caution">
    <text evidence="8">The sequence shown here is derived from an EMBL/GenBank/DDBJ whole genome shotgun (WGS) entry which is preliminary data.</text>
</comment>
<evidence type="ECO:0000256" key="4">
    <source>
        <dbReference type="ARBA" id="ARBA00030762"/>
    </source>
</evidence>
<dbReference type="InterPro" id="IPR049071">
    <property type="entry name" value="MPI_cupin_dom"/>
</dbReference>
<dbReference type="Proteomes" id="UP001595916">
    <property type="component" value="Unassembled WGS sequence"/>
</dbReference>
<dbReference type="PANTHER" id="PTHR42742">
    <property type="entry name" value="TRANSCRIPTIONAL REPRESSOR MPRA"/>
    <property type="match status" value="1"/>
</dbReference>
<evidence type="ECO:0000259" key="6">
    <source>
        <dbReference type="Pfam" id="PF20511"/>
    </source>
</evidence>
<dbReference type="InterPro" id="IPR014628">
    <property type="entry name" value="Man6P_isomerase_Firm_short"/>
</dbReference>
<feature type="domain" description="Mannose-6-phosphate isomerase cupin" evidence="7">
    <location>
        <begin position="267"/>
        <end position="343"/>
    </location>
</feature>
<keyword evidence="2" id="KW-0862">Zinc</keyword>
<dbReference type="EMBL" id="JBHSHL010000007">
    <property type="protein sequence ID" value="MFC4803887.1"/>
    <property type="molecule type" value="Genomic_DNA"/>
</dbReference>
<dbReference type="PIRSF" id="PIRSF036894">
    <property type="entry name" value="PMI_Firm_short"/>
    <property type="match status" value="1"/>
</dbReference>
<keyword evidence="1" id="KW-0479">Metal-binding</keyword>
<organism evidence="8 9">
    <name type="scientific">Filifactor villosus</name>
    <dbReference type="NCBI Taxonomy" id="29374"/>
    <lineage>
        <taxon>Bacteria</taxon>
        <taxon>Bacillati</taxon>
        <taxon>Bacillota</taxon>
        <taxon>Clostridia</taxon>
        <taxon>Peptostreptococcales</taxon>
        <taxon>Filifactoraceae</taxon>
        <taxon>Filifactor</taxon>
    </lineage>
</organism>
<evidence type="ECO:0000313" key="8">
    <source>
        <dbReference type="EMBL" id="MFC4803887.1"/>
    </source>
</evidence>
<dbReference type="SUPFAM" id="SSF51182">
    <property type="entry name" value="RmlC-like cupins"/>
    <property type="match status" value="1"/>
</dbReference>
<dbReference type="Pfam" id="PF20511">
    <property type="entry name" value="PMI_typeI_cat"/>
    <property type="match status" value="1"/>
</dbReference>
<evidence type="ECO:0000259" key="7">
    <source>
        <dbReference type="Pfam" id="PF21621"/>
    </source>
</evidence>
<keyword evidence="8" id="KW-0413">Isomerase</keyword>